<evidence type="ECO:0000256" key="3">
    <source>
        <dbReference type="ARBA" id="ARBA00022630"/>
    </source>
</evidence>
<evidence type="ECO:0000313" key="7">
    <source>
        <dbReference type="Proteomes" id="UP000021816"/>
    </source>
</evidence>
<comment type="cofactor">
    <cofactor evidence="1">
        <name>FAD</name>
        <dbReference type="ChEBI" id="CHEBI:57692"/>
    </cofactor>
</comment>
<protein>
    <submittedName>
        <fullName evidence="6">NADH-dependent phenylglyoxylate dehydrogenase subunit epsilon</fullName>
        <ecNumber evidence="6">1.2.1.58</ecNumber>
    </submittedName>
</protein>
<evidence type="ECO:0000313" key="6">
    <source>
        <dbReference type="EMBL" id="EXI80191.1"/>
    </source>
</evidence>
<dbReference type="Proteomes" id="UP000021816">
    <property type="component" value="Unassembled WGS sequence"/>
</dbReference>
<dbReference type="InterPro" id="IPR023753">
    <property type="entry name" value="FAD/NAD-binding_dom"/>
</dbReference>
<evidence type="ECO:0000259" key="5">
    <source>
        <dbReference type="Pfam" id="PF07992"/>
    </source>
</evidence>
<dbReference type="InterPro" id="IPR036188">
    <property type="entry name" value="FAD/NAD-bd_sf"/>
</dbReference>
<dbReference type="EC" id="1.2.1.58" evidence="6"/>
<proteinExistence type="inferred from homology"/>
<gene>
    <name evidence="6" type="primary">padH_1</name>
    <name evidence="6" type="ORF">AW10_01968</name>
</gene>
<dbReference type="AlphaFoldDB" id="A0A011NXX8"/>
<dbReference type="SUPFAM" id="SSF51905">
    <property type="entry name" value="FAD/NAD(P)-binding domain"/>
    <property type="match status" value="1"/>
</dbReference>
<evidence type="ECO:0000256" key="4">
    <source>
        <dbReference type="ARBA" id="ARBA00022827"/>
    </source>
</evidence>
<dbReference type="PANTHER" id="PTHR43429">
    <property type="entry name" value="PYRIDINE NUCLEOTIDE-DISULFIDE OXIDOREDUCTASE DOMAIN-CONTAINING"/>
    <property type="match status" value="1"/>
</dbReference>
<dbReference type="InterPro" id="IPR050260">
    <property type="entry name" value="FAD-bd_OxRdtase"/>
</dbReference>
<evidence type="ECO:0000256" key="2">
    <source>
        <dbReference type="ARBA" id="ARBA00006442"/>
    </source>
</evidence>
<dbReference type="STRING" id="1454003.AW10_01968"/>
<dbReference type="PRINTS" id="PR00368">
    <property type="entry name" value="FADPNR"/>
</dbReference>
<dbReference type="GO" id="GO:0047110">
    <property type="term" value="F:phenylglyoxylate dehydrogenase (acylating) activity"/>
    <property type="evidence" value="ECO:0007669"/>
    <property type="project" value="UniProtKB-EC"/>
</dbReference>
<comment type="caution">
    <text evidence="6">The sequence shown here is derived from an EMBL/GenBank/DDBJ whole genome shotgun (WGS) entry which is preliminary data.</text>
</comment>
<feature type="domain" description="FAD/NAD(P)-binding" evidence="5">
    <location>
        <begin position="18"/>
        <end position="305"/>
    </location>
</feature>
<name>A0A011NXX8_9PROT</name>
<dbReference type="Pfam" id="PF07992">
    <property type="entry name" value="Pyr_redox_2"/>
    <property type="match status" value="1"/>
</dbReference>
<keyword evidence="3" id="KW-0285">Flavoprotein</keyword>
<dbReference type="PANTHER" id="PTHR43429:SF3">
    <property type="entry name" value="NITRITE REDUCTASE [NAD(P)H]"/>
    <property type="match status" value="1"/>
</dbReference>
<evidence type="ECO:0000256" key="1">
    <source>
        <dbReference type="ARBA" id="ARBA00001974"/>
    </source>
</evidence>
<reference evidence="6 7" key="1">
    <citation type="submission" date="2014-02" db="EMBL/GenBank/DDBJ databases">
        <title>Expanding our view of genomic diversity in Candidatus Accumulibacter clades.</title>
        <authorList>
            <person name="Skennerton C.T."/>
            <person name="Barr J.J."/>
            <person name="Slater F.R."/>
            <person name="Bond P.L."/>
            <person name="Tyson G.W."/>
        </authorList>
    </citation>
    <scope>NUCLEOTIDE SEQUENCE [LARGE SCALE GENOMIC DNA]</scope>
    <source>
        <strain evidence="7">BA-92</strain>
    </source>
</reference>
<accession>A0A011NXX8</accession>
<keyword evidence="6" id="KW-0560">Oxidoreductase</keyword>
<comment type="similarity">
    <text evidence="2">Belongs to the FAD-dependent oxidoreductase family.</text>
</comment>
<sequence>MFLRRPPARVWGCEVIRHLIIGNGPAGVVAAETLRRADPRAAITLIGDEAEPPYSRMAIPYLLSGKIGEPGTYLRKDADHFERLRIQLLYAHVAGLDAGQQTVTLTDGSTLAWDRLLIATGAHPVRPPIPGIDLPQVLSCWTLADARRIAAAVAPGARVLQMGAGFIGCIILESLASRGPQLTVVEMGDRMVPRMMDAVAGAMIRRWCEGKGVQVRTGRRVVSIEPAADALRVRLDDGESVEVDVLINATGVKPNVDFLAGSGVAVDIGILVDDSMQTSVAGIFAAGDVAEAVEFGSGRRVVNAIQPDAVEQARIAALNMAGQSAALPGTFVFNVLDTMGLISASFGQWQEFPGCSCAQLLDEAEYRYLRLVFDGEQLVGANSIGHTENIGVLRGLIQGRVRLGDWKARLLANPLLLSEAYLARGLAATP</sequence>
<dbReference type="EMBL" id="JEMX01000039">
    <property type="protein sequence ID" value="EXI80191.1"/>
    <property type="molecule type" value="Genomic_DNA"/>
</dbReference>
<dbReference type="PRINTS" id="PR00469">
    <property type="entry name" value="PNDRDTASEII"/>
</dbReference>
<dbReference type="PATRIC" id="fig|1454003.3.peg.2018"/>
<dbReference type="Gene3D" id="3.50.50.60">
    <property type="entry name" value="FAD/NAD(P)-binding domain"/>
    <property type="match status" value="2"/>
</dbReference>
<keyword evidence="4" id="KW-0274">FAD</keyword>
<organism evidence="6 7">
    <name type="scientific">Candidatus Accumulibacter appositus</name>
    <dbReference type="NCBI Taxonomy" id="1454003"/>
    <lineage>
        <taxon>Bacteria</taxon>
        <taxon>Pseudomonadati</taxon>
        <taxon>Pseudomonadota</taxon>
        <taxon>Betaproteobacteria</taxon>
        <taxon>Candidatus Accumulibacter</taxon>
    </lineage>
</organism>